<accession>A0A344UXM7</accession>
<keyword evidence="2" id="KW-1185">Reference proteome</keyword>
<dbReference type="Proteomes" id="UP000251995">
    <property type="component" value="Chromosome"/>
</dbReference>
<protein>
    <submittedName>
        <fullName evidence="1">Uncharacterized protein</fullName>
    </submittedName>
</protein>
<organism evidence="1 2">
    <name type="scientific">Acidipropionibacterium virtanenii</name>
    <dbReference type="NCBI Taxonomy" id="2057246"/>
    <lineage>
        <taxon>Bacteria</taxon>
        <taxon>Bacillati</taxon>
        <taxon>Actinomycetota</taxon>
        <taxon>Actinomycetes</taxon>
        <taxon>Propionibacteriales</taxon>
        <taxon>Propionibacteriaceae</taxon>
        <taxon>Acidipropionibacterium</taxon>
    </lineage>
</organism>
<evidence type="ECO:0000313" key="2">
    <source>
        <dbReference type="Proteomes" id="UP000251995"/>
    </source>
</evidence>
<gene>
    <name evidence="1" type="ORF">JS278_02891</name>
</gene>
<dbReference type="KEGG" id="acij:JS278_02891"/>
<evidence type="ECO:0000313" key="1">
    <source>
        <dbReference type="EMBL" id="AXE40025.1"/>
    </source>
</evidence>
<dbReference type="InterPro" id="IPR029058">
    <property type="entry name" value="AB_hydrolase_fold"/>
</dbReference>
<dbReference type="SUPFAM" id="SSF53474">
    <property type="entry name" value="alpha/beta-Hydrolases"/>
    <property type="match status" value="1"/>
</dbReference>
<name>A0A344UXM7_9ACTN</name>
<dbReference type="EMBL" id="CP025198">
    <property type="protein sequence ID" value="AXE40025.1"/>
    <property type="molecule type" value="Genomic_DNA"/>
</dbReference>
<proteinExistence type="predicted"/>
<reference evidence="1 2" key="1">
    <citation type="submission" date="2017-12" db="EMBL/GenBank/DDBJ databases">
        <title>The whole genome sequence of the Acidipropionibacterium virtanenii sp. nov. type strain JS278.</title>
        <authorList>
            <person name="Laine P."/>
            <person name="Deptula P."/>
            <person name="Varmanen P."/>
            <person name="Auvinen P."/>
        </authorList>
    </citation>
    <scope>NUCLEOTIDE SEQUENCE [LARGE SCALE GENOMIC DNA]</scope>
    <source>
        <strain evidence="1 2">JS278</strain>
    </source>
</reference>
<dbReference type="Gene3D" id="3.40.50.1820">
    <property type="entry name" value="alpha/beta hydrolase"/>
    <property type="match status" value="1"/>
</dbReference>
<sequence>MATAFLVGLLLACTACGGDHGDSVRGAQERTPVQIPVTSTEEHYAGLDYAISTNGIDFSAPVGLMIYLDGDHYRGERGVISNHPNGDEARGMARMAAKRNMVLVIPRHPTFAYSDELGYTWWENSEATGKAILKLSRHLCTSTCASAQRTWYMGYSGGAEFITYVLAPKYRDGYGKGGAILLAGGGARNDDGSWISFDHPPQDFKKSFDLHWFVGSRDGVGQSENAPEWSALKATAEGRKFYAEHGFTTTRTVLPGDDHESYDFAGIMDRGLKAGGL</sequence>
<dbReference type="AlphaFoldDB" id="A0A344UXM7"/>